<dbReference type="Proteomes" id="UP000276223">
    <property type="component" value="Unassembled WGS sequence"/>
</dbReference>
<dbReference type="Pfam" id="PF13419">
    <property type="entry name" value="HAD_2"/>
    <property type="match status" value="1"/>
</dbReference>
<protein>
    <recommendedName>
        <fullName evidence="4">phosphoglycolate phosphatase</fullName>
        <ecNumber evidence="4">3.1.3.18</ecNumber>
    </recommendedName>
</protein>
<evidence type="ECO:0000256" key="2">
    <source>
        <dbReference type="ARBA" id="ARBA00004818"/>
    </source>
</evidence>
<dbReference type="AlphaFoldDB" id="A0A3N1UR59"/>
<comment type="caution">
    <text evidence="5">The sequence shown here is derived from an EMBL/GenBank/DDBJ whole genome shotgun (WGS) entry which is preliminary data.</text>
</comment>
<evidence type="ECO:0000313" key="6">
    <source>
        <dbReference type="Proteomes" id="UP000276223"/>
    </source>
</evidence>
<dbReference type="EC" id="3.1.3.18" evidence="4"/>
<evidence type="ECO:0000256" key="3">
    <source>
        <dbReference type="ARBA" id="ARBA00006171"/>
    </source>
</evidence>
<organism evidence="5 6">
    <name type="scientific">Desulfosoma caldarium</name>
    <dbReference type="NCBI Taxonomy" id="610254"/>
    <lineage>
        <taxon>Bacteria</taxon>
        <taxon>Pseudomonadati</taxon>
        <taxon>Thermodesulfobacteriota</taxon>
        <taxon>Syntrophobacteria</taxon>
        <taxon>Syntrophobacterales</taxon>
        <taxon>Syntrophobacteraceae</taxon>
        <taxon>Desulfosoma</taxon>
    </lineage>
</organism>
<dbReference type="PANTHER" id="PTHR43434:SF1">
    <property type="entry name" value="PHOSPHOGLYCOLATE PHOSPHATASE"/>
    <property type="match status" value="1"/>
</dbReference>
<dbReference type="EMBL" id="RJVA01000011">
    <property type="protein sequence ID" value="ROQ93574.1"/>
    <property type="molecule type" value="Genomic_DNA"/>
</dbReference>
<dbReference type="SFLD" id="SFLDG01129">
    <property type="entry name" value="C1.5:_HAD__Beta-PGM__Phosphata"/>
    <property type="match status" value="1"/>
</dbReference>
<dbReference type="SUPFAM" id="SSF56784">
    <property type="entry name" value="HAD-like"/>
    <property type="match status" value="1"/>
</dbReference>
<evidence type="ECO:0000256" key="1">
    <source>
        <dbReference type="ARBA" id="ARBA00000830"/>
    </source>
</evidence>
<sequence>MVIETILFDFDGTLAELHIDFIEMKQRIAQIAAPFLGHRPEPSAMPALEWIDAIAQQFQDGVKALAPAFQAQALACIEAMEMEAAACGKLFEFTRPMLHDLERRGVAVAVVTRNCARAVRTVFPDADRFRFQLFARDHVQRVKPDPQHLNAALTALGASPHHALMVGDHPLDIETGKRAGVRTAAVASGRVSLMDLHACHPDWVAQDCAALLKILDAGHFLPRKFVHGHHFA</sequence>
<dbReference type="NCBIfam" id="TIGR01549">
    <property type="entry name" value="HAD-SF-IA-v1"/>
    <property type="match status" value="1"/>
</dbReference>
<dbReference type="InterPro" id="IPR023198">
    <property type="entry name" value="PGP-like_dom2"/>
</dbReference>
<dbReference type="InterPro" id="IPR041492">
    <property type="entry name" value="HAD_2"/>
</dbReference>
<dbReference type="InterPro" id="IPR023214">
    <property type="entry name" value="HAD_sf"/>
</dbReference>
<keyword evidence="6" id="KW-1185">Reference proteome</keyword>
<dbReference type="Gene3D" id="3.40.50.1000">
    <property type="entry name" value="HAD superfamily/HAD-like"/>
    <property type="match status" value="1"/>
</dbReference>
<comment type="pathway">
    <text evidence="2">Organic acid metabolism; glycolate biosynthesis; glycolate from 2-phosphoglycolate: step 1/1.</text>
</comment>
<dbReference type="GO" id="GO:0005829">
    <property type="term" value="C:cytosol"/>
    <property type="evidence" value="ECO:0007669"/>
    <property type="project" value="TreeGrafter"/>
</dbReference>
<dbReference type="InterPro" id="IPR036412">
    <property type="entry name" value="HAD-like_sf"/>
</dbReference>
<dbReference type="OrthoDB" id="5421442at2"/>
<dbReference type="Gene3D" id="1.10.150.240">
    <property type="entry name" value="Putative phosphatase, domain 2"/>
    <property type="match status" value="1"/>
</dbReference>
<dbReference type="GO" id="GO:0006281">
    <property type="term" value="P:DNA repair"/>
    <property type="evidence" value="ECO:0007669"/>
    <property type="project" value="TreeGrafter"/>
</dbReference>
<gene>
    <name evidence="5" type="ORF">EDC27_1602</name>
</gene>
<comment type="similarity">
    <text evidence="3">Belongs to the HAD-like hydrolase superfamily. CbbY/CbbZ/Gph/YieH family.</text>
</comment>
<dbReference type="SFLD" id="SFLDS00003">
    <property type="entry name" value="Haloacid_Dehalogenase"/>
    <property type="match status" value="1"/>
</dbReference>
<dbReference type="PANTHER" id="PTHR43434">
    <property type="entry name" value="PHOSPHOGLYCOLATE PHOSPHATASE"/>
    <property type="match status" value="1"/>
</dbReference>
<reference evidence="5 6" key="1">
    <citation type="submission" date="2018-11" db="EMBL/GenBank/DDBJ databases">
        <title>Genomic Encyclopedia of Type Strains, Phase IV (KMG-IV): sequencing the most valuable type-strain genomes for metagenomic binning, comparative biology and taxonomic classification.</title>
        <authorList>
            <person name="Goeker M."/>
        </authorList>
    </citation>
    <scope>NUCLEOTIDE SEQUENCE [LARGE SCALE GENOMIC DNA]</scope>
    <source>
        <strain evidence="5 6">DSM 22027</strain>
    </source>
</reference>
<name>A0A3N1UR59_9BACT</name>
<dbReference type="RefSeq" id="WP_123290062.1">
    <property type="nucleotide sequence ID" value="NZ_RJVA01000011.1"/>
</dbReference>
<proteinExistence type="inferred from homology"/>
<accession>A0A3N1UR59</accession>
<dbReference type="InterPro" id="IPR050155">
    <property type="entry name" value="HAD-like_hydrolase_sf"/>
</dbReference>
<dbReference type="InterPro" id="IPR006439">
    <property type="entry name" value="HAD-SF_hydro_IA"/>
</dbReference>
<comment type="catalytic activity">
    <reaction evidence="1">
        <text>2-phosphoglycolate + H2O = glycolate + phosphate</text>
        <dbReference type="Rhea" id="RHEA:14369"/>
        <dbReference type="ChEBI" id="CHEBI:15377"/>
        <dbReference type="ChEBI" id="CHEBI:29805"/>
        <dbReference type="ChEBI" id="CHEBI:43474"/>
        <dbReference type="ChEBI" id="CHEBI:58033"/>
        <dbReference type="EC" id="3.1.3.18"/>
    </reaction>
</comment>
<evidence type="ECO:0000256" key="4">
    <source>
        <dbReference type="ARBA" id="ARBA00013078"/>
    </source>
</evidence>
<dbReference type="GO" id="GO:0008967">
    <property type="term" value="F:phosphoglycolate phosphatase activity"/>
    <property type="evidence" value="ECO:0007669"/>
    <property type="project" value="UniProtKB-EC"/>
</dbReference>
<evidence type="ECO:0000313" key="5">
    <source>
        <dbReference type="EMBL" id="ROQ93574.1"/>
    </source>
</evidence>